<reference evidence="3 4" key="1">
    <citation type="submission" date="2017-01" db="EMBL/GenBank/DDBJ databases">
        <title>Genome sequencing of Arcobacter sp. LPB0137.</title>
        <authorList>
            <person name="Lee G.-W."/>
            <person name="Yi H."/>
        </authorList>
    </citation>
    <scope>NUCLEOTIDE SEQUENCE [LARGE SCALE GENOMIC DNA]</scope>
    <source>
        <strain evidence="3 4">LPB0137</strain>
    </source>
</reference>
<dbReference type="Proteomes" id="UP000186074">
    <property type="component" value="Chromosome"/>
</dbReference>
<evidence type="ECO:0000313" key="4">
    <source>
        <dbReference type="Proteomes" id="UP000186074"/>
    </source>
</evidence>
<dbReference type="RefSeq" id="WP_076089056.1">
    <property type="nucleotide sequence ID" value="NZ_CP019070.1"/>
</dbReference>
<dbReference type="Gene3D" id="3.10.310.50">
    <property type="match status" value="1"/>
</dbReference>
<accession>A0A1P8KQM7</accession>
<proteinExistence type="predicted"/>
<gene>
    <name evidence="3" type="ORF">LPB137_13785</name>
</gene>
<dbReference type="Pfam" id="PF04536">
    <property type="entry name" value="TPM_phosphatase"/>
    <property type="match status" value="1"/>
</dbReference>
<feature type="transmembrane region" description="Helical" evidence="1">
    <location>
        <begin position="71"/>
        <end position="92"/>
    </location>
</feature>
<dbReference type="AlphaFoldDB" id="A0A1P8KQM7"/>
<organism evidence="3 4">
    <name type="scientific">Poseidonibacter parvus</name>
    <dbReference type="NCBI Taxonomy" id="1850254"/>
    <lineage>
        <taxon>Bacteria</taxon>
        <taxon>Pseudomonadati</taxon>
        <taxon>Campylobacterota</taxon>
        <taxon>Epsilonproteobacteria</taxon>
        <taxon>Campylobacterales</taxon>
        <taxon>Arcobacteraceae</taxon>
        <taxon>Poseidonibacter</taxon>
    </lineage>
</organism>
<evidence type="ECO:0000256" key="1">
    <source>
        <dbReference type="SAM" id="Phobius"/>
    </source>
</evidence>
<dbReference type="STRING" id="1850254.LPB137_13785"/>
<keyword evidence="1" id="KW-1133">Transmembrane helix</keyword>
<feature type="domain" description="TPM" evidence="2">
    <location>
        <begin position="90"/>
        <end position="179"/>
    </location>
</feature>
<protein>
    <recommendedName>
        <fullName evidence="2">TPM domain-containing protein</fullName>
    </recommendedName>
</protein>
<evidence type="ECO:0000313" key="3">
    <source>
        <dbReference type="EMBL" id="APW66855.1"/>
    </source>
</evidence>
<dbReference type="KEGG" id="alp:LPB137_13785"/>
<evidence type="ECO:0000259" key="2">
    <source>
        <dbReference type="Pfam" id="PF04536"/>
    </source>
</evidence>
<keyword evidence="1" id="KW-0472">Membrane</keyword>
<dbReference type="InterPro" id="IPR007621">
    <property type="entry name" value="TPM_dom"/>
</dbReference>
<feature type="transmembrane region" description="Helical" evidence="1">
    <location>
        <begin position="42"/>
        <end position="65"/>
    </location>
</feature>
<dbReference type="EMBL" id="CP019070">
    <property type="protein sequence ID" value="APW66855.1"/>
    <property type="molecule type" value="Genomic_DNA"/>
</dbReference>
<dbReference type="OrthoDB" id="5825388at2"/>
<sequence>MYIKEEHKQAISKSIELLESKSSAELVAVVAKRSATYKYASSVISIIIVCLLSLLCLFFDISTLLLIQTQILTFLILHFIFNRFENIILFLLPSFYKKNIASKYANTQFENLRLNRTKTKQALMFFVSIDEKYVEIITDEKISEKISNDYWQVIVDEFIKDVKNNELSKGYLKAIDSCSTYLIKEFPIKDDDENELPNDVIELV</sequence>
<keyword evidence="4" id="KW-1185">Reference proteome</keyword>
<name>A0A1P8KQM7_9BACT</name>
<keyword evidence="1" id="KW-0812">Transmembrane</keyword>